<dbReference type="RefSeq" id="WP_279534724.1">
    <property type="nucleotide sequence ID" value="NZ_CP104579.1"/>
</dbReference>
<organism evidence="1 2">
    <name type="scientific">Ectopseudomonas oleovorans</name>
    <name type="common">Pseudomonas oleovorans</name>
    <dbReference type="NCBI Taxonomy" id="301"/>
    <lineage>
        <taxon>Bacteria</taxon>
        <taxon>Pseudomonadati</taxon>
        <taxon>Pseudomonadota</taxon>
        <taxon>Gammaproteobacteria</taxon>
        <taxon>Pseudomonadales</taxon>
        <taxon>Pseudomonadaceae</taxon>
        <taxon>Ectopseudomonas</taxon>
    </lineage>
</organism>
<protein>
    <submittedName>
        <fullName evidence="1">Uncharacterized protein</fullName>
    </submittedName>
</protein>
<evidence type="ECO:0000313" key="1">
    <source>
        <dbReference type="EMBL" id="MDH1340785.1"/>
    </source>
</evidence>
<sequence>MSHLYKACLPVLPGSCRDGSANLRLAGCDPWSLEEQEELTLSCTLCGASERLNRDELAIELFVFQGIESCIARTPQAAQARCHAGYRTRSFTRQCA</sequence>
<dbReference type="Proteomes" id="UP001161697">
    <property type="component" value="Unassembled WGS sequence"/>
</dbReference>
<evidence type="ECO:0000313" key="2">
    <source>
        <dbReference type="Proteomes" id="UP001161697"/>
    </source>
</evidence>
<gene>
    <name evidence="1" type="ORF">N5J11_16495</name>
</gene>
<name>A0AA42U0B2_ECTOL</name>
<comment type="caution">
    <text evidence="1">The sequence shown here is derived from an EMBL/GenBank/DDBJ whole genome shotgun (WGS) entry which is preliminary data.</text>
</comment>
<reference evidence="1" key="1">
    <citation type="submission" date="2022-09" db="EMBL/GenBank/DDBJ databases">
        <title>Intensive care unit water sources are persistently colonized with multi-drug resistant bacteria and are the site of extensive horizontal gene transfer of antibiotic resistance genes.</title>
        <authorList>
            <person name="Diorio-Toth L."/>
        </authorList>
    </citation>
    <scope>NUCLEOTIDE SEQUENCE</scope>
    <source>
        <strain evidence="1">GD03704</strain>
    </source>
</reference>
<dbReference type="AlphaFoldDB" id="A0AA42U0B2"/>
<dbReference type="EMBL" id="JAOCJE010000001">
    <property type="protein sequence ID" value="MDH1340785.1"/>
    <property type="molecule type" value="Genomic_DNA"/>
</dbReference>
<accession>A0AA42U0B2</accession>
<proteinExistence type="predicted"/>